<organism evidence="2 3">
    <name type="scientific">Suillus fuscotomentosus</name>
    <dbReference type="NCBI Taxonomy" id="1912939"/>
    <lineage>
        <taxon>Eukaryota</taxon>
        <taxon>Fungi</taxon>
        <taxon>Dikarya</taxon>
        <taxon>Basidiomycota</taxon>
        <taxon>Agaricomycotina</taxon>
        <taxon>Agaricomycetes</taxon>
        <taxon>Agaricomycetidae</taxon>
        <taxon>Boletales</taxon>
        <taxon>Suillineae</taxon>
        <taxon>Suillaceae</taxon>
        <taxon>Suillus</taxon>
    </lineage>
</organism>
<evidence type="ECO:0000313" key="2">
    <source>
        <dbReference type="EMBL" id="KAG1898336.1"/>
    </source>
</evidence>
<gene>
    <name evidence="2" type="ORF">F5891DRAFT_955634</name>
</gene>
<proteinExistence type="predicted"/>
<evidence type="ECO:0000313" key="3">
    <source>
        <dbReference type="Proteomes" id="UP001195769"/>
    </source>
</evidence>
<accession>A0AAD4E313</accession>
<sequence length="320" mass="35829">MPSSGPSDKSPPPQTVDIPPAGSDQLPGDANAYVETLRKCWATGSRLELLTLHIPKYASSLAESRTCANNYLDVIVNDYFMHFHWKLKVSEEPPTDVSPISHCSEALTPLESLQKQRKIASISKTIHNWFENHSKAVRKLGVSAKPKNDPWTRLLSQLSGVSPHKPRMLQAHQRWSKDFYKSMVKERFEAQWELSSCSPKEKTSFRDLLAQTEGKEAIKEWKAMLDAPPRTDPVSRQAALNRLASFAGPLLSGISLALGMHVTLMVGGPEPRKQGKISVISMHKGVDLRPQPQNWQTANKGKFKTVTKLFQEYLNGCYSK</sequence>
<evidence type="ECO:0000256" key="1">
    <source>
        <dbReference type="SAM" id="MobiDB-lite"/>
    </source>
</evidence>
<dbReference type="Proteomes" id="UP001195769">
    <property type="component" value="Unassembled WGS sequence"/>
</dbReference>
<dbReference type="EMBL" id="JABBWK010000040">
    <property type="protein sequence ID" value="KAG1898336.1"/>
    <property type="molecule type" value="Genomic_DNA"/>
</dbReference>
<dbReference type="AlphaFoldDB" id="A0AAD4E313"/>
<comment type="caution">
    <text evidence="2">The sequence shown here is derived from an EMBL/GenBank/DDBJ whole genome shotgun (WGS) entry which is preliminary data.</text>
</comment>
<name>A0AAD4E313_9AGAM</name>
<dbReference type="RefSeq" id="XP_041223912.1">
    <property type="nucleotide sequence ID" value="XM_041375347.1"/>
</dbReference>
<dbReference type="GeneID" id="64669645"/>
<keyword evidence="3" id="KW-1185">Reference proteome</keyword>
<reference evidence="2" key="1">
    <citation type="journal article" date="2020" name="New Phytol.">
        <title>Comparative genomics reveals dynamic genome evolution in host specialist ectomycorrhizal fungi.</title>
        <authorList>
            <person name="Lofgren L.A."/>
            <person name="Nguyen N.H."/>
            <person name="Vilgalys R."/>
            <person name="Ruytinx J."/>
            <person name="Liao H.L."/>
            <person name="Branco S."/>
            <person name="Kuo A."/>
            <person name="LaButti K."/>
            <person name="Lipzen A."/>
            <person name="Andreopoulos W."/>
            <person name="Pangilinan J."/>
            <person name="Riley R."/>
            <person name="Hundley H."/>
            <person name="Na H."/>
            <person name="Barry K."/>
            <person name="Grigoriev I.V."/>
            <person name="Stajich J.E."/>
            <person name="Kennedy P.G."/>
        </authorList>
    </citation>
    <scope>NUCLEOTIDE SEQUENCE</scope>
    <source>
        <strain evidence="2">FC203</strain>
    </source>
</reference>
<feature type="region of interest" description="Disordered" evidence="1">
    <location>
        <begin position="1"/>
        <end position="29"/>
    </location>
</feature>
<protein>
    <submittedName>
        <fullName evidence="2">Uncharacterized protein</fullName>
    </submittedName>
</protein>